<keyword evidence="2" id="KW-0238">DNA-binding</keyword>
<protein>
    <submittedName>
        <fullName evidence="6">Helix-turn-helix domain-containing protein</fullName>
    </submittedName>
</protein>
<dbReference type="Pfam" id="PF20240">
    <property type="entry name" value="DUF6597"/>
    <property type="match status" value="1"/>
</dbReference>
<dbReference type="PANTHER" id="PTHR46796:SF15">
    <property type="entry name" value="BLL1074 PROTEIN"/>
    <property type="match status" value="1"/>
</dbReference>
<evidence type="ECO:0000313" key="7">
    <source>
        <dbReference type="Proteomes" id="UP000515307"/>
    </source>
</evidence>
<evidence type="ECO:0000256" key="3">
    <source>
        <dbReference type="ARBA" id="ARBA00023163"/>
    </source>
</evidence>
<evidence type="ECO:0000256" key="4">
    <source>
        <dbReference type="SAM" id="MobiDB-lite"/>
    </source>
</evidence>
<dbReference type="EMBL" id="CP045702">
    <property type="protein sequence ID" value="QNE74045.1"/>
    <property type="molecule type" value="Genomic_DNA"/>
</dbReference>
<dbReference type="InterPro" id="IPR046532">
    <property type="entry name" value="DUF6597"/>
</dbReference>
<dbReference type="InterPro" id="IPR050204">
    <property type="entry name" value="AraC_XylS_family_regulators"/>
</dbReference>
<sequence>MYEERASRLAGAVLWTVNRQGGTARPVLPDGCMDLLWTGGRLRVAGPDTHAFQVPAAYDGPCTGIRFAPGTAPTFFGVPAYELRDRRVALDDLWPAAHVRRLTERIDEAADPAAALEGLALRRAADTGPPDPLTVSVAARLRQGSSVADTARAAGLGARQLHRRSLAAFGYGPKTLARVLRLQRALALVRSGVPYAQAASAAGCTDQAHLAREMRDLAGTTLSDHLRETDDRRTADGETADGERGDRRTADRRTAYEALAKSETALPSGSSTTA</sequence>
<dbReference type="GO" id="GO:0043565">
    <property type="term" value="F:sequence-specific DNA binding"/>
    <property type="evidence" value="ECO:0007669"/>
    <property type="project" value="InterPro"/>
</dbReference>
<proteinExistence type="predicted"/>
<feature type="compositionally biased region" description="Basic and acidic residues" evidence="4">
    <location>
        <begin position="224"/>
        <end position="255"/>
    </location>
</feature>
<dbReference type="SMART" id="SM00342">
    <property type="entry name" value="HTH_ARAC"/>
    <property type="match status" value="1"/>
</dbReference>
<dbReference type="Pfam" id="PF12833">
    <property type="entry name" value="HTH_18"/>
    <property type="match status" value="1"/>
</dbReference>
<accession>A0A7G7BFD0</accession>
<evidence type="ECO:0000256" key="1">
    <source>
        <dbReference type="ARBA" id="ARBA00023015"/>
    </source>
</evidence>
<name>A0A7G7BFD0_9ACTN</name>
<gene>
    <name evidence="6" type="ORF">F0344_04995</name>
</gene>
<evidence type="ECO:0000259" key="5">
    <source>
        <dbReference type="PROSITE" id="PS01124"/>
    </source>
</evidence>
<reference evidence="7" key="1">
    <citation type="submission" date="2019-10" db="EMBL/GenBank/DDBJ databases">
        <title>Antimicrobial potential of Antarctic Bacteria.</title>
        <authorList>
            <person name="Benaud N."/>
            <person name="Edwards R.J."/>
            <person name="Ferrari B.C."/>
        </authorList>
    </citation>
    <scope>NUCLEOTIDE SEQUENCE [LARGE SCALE GENOMIC DNA]</scope>
    <source>
        <strain evidence="7">NBSH44</strain>
    </source>
</reference>
<dbReference type="Gene3D" id="1.10.10.60">
    <property type="entry name" value="Homeodomain-like"/>
    <property type="match status" value="1"/>
</dbReference>
<dbReference type="AlphaFoldDB" id="A0A7G7BFD0"/>
<keyword evidence="3" id="KW-0804">Transcription</keyword>
<feature type="region of interest" description="Disordered" evidence="4">
    <location>
        <begin position="221"/>
        <end position="274"/>
    </location>
</feature>
<dbReference type="GO" id="GO:0003700">
    <property type="term" value="F:DNA-binding transcription factor activity"/>
    <property type="evidence" value="ECO:0007669"/>
    <property type="project" value="InterPro"/>
</dbReference>
<evidence type="ECO:0000313" key="6">
    <source>
        <dbReference type="EMBL" id="QNE74045.1"/>
    </source>
</evidence>
<dbReference type="KEGG" id="sfiy:F0344_04995"/>
<feature type="domain" description="HTH araC/xylS-type" evidence="5">
    <location>
        <begin position="131"/>
        <end position="228"/>
    </location>
</feature>
<dbReference type="PANTHER" id="PTHR46796">
    <property type="entry name" value="HTH-TYPE TRANSCRIPTIONAL ACTIVATOR RHAS-RELATED"/>
    <property type="match status" value="1"/>
</dbReference>
<keyword evidence="7" id="KW-1185">Reference proteome</keyword>
<dbReference type="RefSeq" id="WP_185297609.1">
    <property type="nucleotide sequence ID" value="NZ_CP045702.1"/>
</dbReference>
<keyword evidence="1" id="KW-0805">Transcription regulation</keyword>
<dbReference type="Proteomes" id="UP000515307">
    <property type="component" value="Chromosome"/>
</dbReference>
<organism evidence="6 7">
    <name type="scientific">Streptomyces finlayi</name>
    <dbReference type="NCBI Taxonomy" id="67296"/>
    <lineage>
        <taxon>Bacteria</taxon>
        <taxon>Bacillati</taxon>
        <taxon>Actinomycetota</taxon>
        <taxon>Actinomycetes</taxon>
        <taxon>Kitasatosporales</taxon>
        <taxon>Streptomycetaceae</taxon>
        <taxon>Streptomyces</taxon>
    </lineage>
</organism>
<dbReference type="InterPro" id="IPR018060">
    <property type="entry name" value="HTH_AraC"/>
</dbReference>
<feature type="compositionally biased region" description="Polar residues" evidence="4">
    <location>
        <begin position="265"/>
        <end position="274"/>
    </location>
</feature>
<dbReference type="PROSITE" id="PS01124">
    <property type="entry name" value="HTH_ARAC_FAMILY_2"/>
    <property type="match status" value="1"/>
</dbReference>
<evidence type="ECO:0000256" key="2">
    <source>
        <dbReference type="ARBA" id="ARBA00023125"/>
    </source>
</evidence>